<reference evidence="1" key="1">
    <citation type="submission" date="2022-07" db="EMBL/GenBank/DDBJ databases">
        <title>Phylogenomic reconstructions and comparative analyses of Kickxellomycotina fungi.</title>
        <authorList>
            <person name="Reynolds N.K."/>
            <person name="Stajich J.E."/>
            <person name="Barry K."/>
            <person name="Grigoriev I.V."/>
            <person name="Crous P."/>
            <person name="Smith M.E."/>
        </authorList>
    </citation>
    <scope>NUCLEOTIDE SEQUENCE</scope>
    <source>
        <strain evidence="1">CBS 190363</strain>
    </source>
</reference>
<proteinExistence type="predicted"/>
<keyword evidence="2" id="KW-1185">Reference proteome</keyword>
<organism evidence="1 2">
    <name type="scientific">Coemansia aciculifera</name>
    <dbReference type="NCBI Taxonomy" id="417176"/>
    <lineage>
        <taxon>Eukaryota</taxon>
        <taxon>Fungi</taxon>
        <taxon>Fungi incertae sedis</taxon>
        <taxon>Zoopagomycota</taxon>
        <taxon>Kickxellomycotina</taxon>
        <taxon>Kickxellomycetes</taxon>
        <taxon>Kickxellales</taxon>
        <taxon>Kickxellaceae</taxon>
        <taxon>Coemansia</taxon>
    </lineage>
</organism>
<sequence length="377" mass="42551">MFAIESGQPVEWISEVNYKFKLSEFKDRLIEWIESSQDVIYPEIRRNEVLAWLRCGVDDLSVSRPRSRLKWGIPVPGDDKHTIYVWVDALVNYATVDGYPWRDNKPGFFPPDVQVIGKDIVRFHAVYWPALLMAAGLPLPKRILAHAHWTMGAQKMSKSKGNVADPFEAIERYGLDTLRYFMIRNGGIADDGDYSEDEVHVRHKKDLAGQLANLAARCTSESLKVNIDEFPALGKRLQLDFDHRDAALRSMLVDLSTKAKALFDKGEFGRGLGLAFDVLAEANRYITDNEPWILVKSGEAEQQARLQVVLFYSLEAVRLASILLLPTIPEKANRLLDHIAVDDSERQWSHAQFGAGWQTPGPKQPIPGVASLFPKLA</sequence>
<name>A0ACC1LZA0_9FUNG</name>
<comment type="caution">
    <text evidence="1">The sequence shown here is derived from an EMBL/GenBank/DDBJ whole genome shotgun (WGS) entry which is preliminary data.</text>
</comment>
<dbReference type="Proteomes" id="UP001139981">
    <property type="component" value="Unassembled WGS sequence"/>
</dbReference>
<accession>A0ACC1LZA0</accession>
<protein>
    <submittedName>
        <fullName evidence="1">Methionyl-tRNA synthetase</fullName>
        <ecNumber evidence="1">6.1.1.10</ecNumber>
    </submittedName>
</protein>
<keyword evidence="1" id="KW-0436">Ligase</keyword>
<dbReference type="EMBL" id="JANBVB010001379">
    <property type="protein sequence ID" value="KAJ2890380.1"/>
    <property type="molecule type" value="Genomic_DNA"/>
</dbReference>
<gene>
    <name evidence="1" type="primary">MSM1</name>
    <name evidence="1" type="ORF">IWW38_004167</name>
</gene>
<dbReference type="EC" id="6.1.1.10" evidence="1"/>
<evidence type="ECO:0000313" key="1">
    <source>
        <dbReference type="EMBL" id="KAJ2890380.1"/>
    </source>
</evidence>
<evidence type="ECO:0000313" key="2">
    <source>
        <dbReference type="Proteomes" id="UP001139981"/>
    </source>
</evidence>